<keyword evidence="2" id="KW-0808">Transferase</keyword>
<evidence type="ECO:0000313" key="4">
    <source>
        <dbReference type="Proteomes" id="UP000310353"/>
    </source>
</evidence>
<evidence type="ECO:0000256" key="1">
    <source>
        <dbReference type="ARBA" id="ARBA00022676"/>
    </source>
</evidence>
<sequence>MIASLKMLYALKAIFNAKVIIFCRKNIQTLVENLDFVDGFEVINPFKSENLTSILEKINSYHFDYIIPYHSRSFEIKFLLQSNAKYIIARLKWISFFHPRCITFSFKKRFFRNKSIKTRMPYCIRKINPKLFDEKIKNLSFDTRIKISAENEIFIQNFLNSYKLKEKDFIVINPFAITTSYNLSIQDYITLICKASLMKKVIIPTYEAVHQEFMEQINSLDTLLNKQIFIFKNNEDILNLVALLNYSKCLISPSTGTIHLATNLEIPSIGLYPYKDDVQWPTFNKNYVFIPKPQKELSKEEIDRIIEECLDKLKQLID</sequence>
<gene>
    <name evidence="3" type="ORF">CQA76_01135</name>
</gene>
<keyword evidence="4" id="KW-1185">Reference proteome</keyword>
<dbReference type="PANTHER" id="PTHR30160:SF15">
    <property type="entry name" value="GLYCOSYLTRANSFERASE HI_0523-RELATED"/>
    <property type="match status" value="1"/>
</dbReference>
<evidence type="ECO:0008006" key="5">
    <source>
        <dbReference type="Google" id="ProtNLM"/>
    </source>
</evidence>
<dbReference type="PANTHER" id="PTHR30160">
    <property type="entry name" value="TETRAACYLDISACCHARIDE 4'-KINASE-RELATED"/>
    <property type="match status" value="1"/>
</dbReference>
<dbReference type="InterPro" id="IPR002201">
    <property type="entry name" value="Glyco_trans_9"/>
</dbReference>
<dbReference type="Pfam" id="PF01075">
    <property type="entry name" value="Glyco_transf_9"/>
    <property type="match status" value="1"/>
</dbReference>
<dbReference type="GO" id="GO:0008713">
    <property type="term" value="F:ADP-heptose-lipopolysaccharide heptosyltransferase activity"/>
    <property type="evidence" value="ECO:0007669"/>
    <property type="project" value="TreeGrafter"/>
</dbReference>
<protein>
    <recommendedName>
        <fullName evidence="5">Lipopolysaccharide heptosyltransferase family protein</fullName>
    </recommendedName>
</protein>
<reference evidence="3 4" key="1">
    <citation type="submission" date="2018-05" db="EMBL/GenBank/DDBJ databases">
        <title>Novel Campyloabacter and Helicobacter Species and Strains.</title>
        <authorList>
            <person name="Mannion A.J."/>
            <person name="Shen Z."/>
            <person name="Fox J.G."/>
        </authorList>
    </citation>
    <scope>NUCLEOTIDE SEQUENCE [LARGE SCALE GENOMIC DNA]</scope>
    <source>
        <strain evidence="4">MIT17-670</strain>
    </source>
</reference>
<accession>A0A4U7BQ67</accession>
<organism evidence="3 4">
    <name type="scientific">Campylobacter aviculae</name>
    <dbReference type="NCBI Taxonomy" id="2510190"/>
    <lineage>
        <taxon>Bacteria</taxon>
        <taxon>Pseudomonadati</taxon>
        <taxon>Campylobacterota</taxon>
        <taxon>Epsilonproteobacteria</taxon>
        <taxon>Campylobacterales</taxon>
        <taxon>Campylobacteraceae</taxon>
        <taxon>Campylobacter</taxon>
    </lineage>
</organism>
<dbReference type="AlphaFoldDB" id="A0A4U7BQ67"/>
<dbReference type="SUPFAM" id="SSF53756">
    <property type="entry name" value="UDP-Glycosyltransferase/glycogen phosphorylase"/>
    <property type="match status" value="1"/>
</dbReference>
<dbReference type="GO" id="GO:0009244">
    <property type="term" value="P:lipopolysaccharide core region biosynthetic process"/>
    <property type="evidence" value="ECO:0007669"/>
    <property type="project" value="TreeGrafter"/>
</dbReference>
<proteinExistence type="predicted"/>
<name>A0A4U7BQ67_9BACT</name>
<evidence type="ECO:0000256" key="2">
    <source>
        <dbReference type="ARBA" id="ARBA00022679"/>
    </source>
</evidence>
<dbReference type="RefSeq" id="WP_137621621.1">
    <property type="nucleotide sequence ID" value="NZ_NXMA01000002.1"/>
</dbReference>
<dbReference type="Gene3D" id="3.40.50.2000">
    <property type="entry name" value="Glycogen Phosphorylase B"/>
    <property type="match status" value="2"/>
</dbReference>
<dbReference type="GO" id="GO:0005829">
    <property type="term" value="C:cytosol"/>
    <property type="evidence" value="ECO:0007669"/>
    <property type="project" value="TreeGrafter"/>
</dbReference>
<evidence type="ECO:0000313" key="3">
    <source>
        <dbReference type="EMBL" id="TKX32921.1"/>
    </source>
</evidence>
<comment type="caution">
    <text evidence="3">The sequence shown here is derived from an EMBL/GenBank/DDBJ whole genome shotgun (WGS) entry which is preliminary data.</text>
</comment>
<dbReference type="EMBL" id="NXMA01000002">
    <property type="protein sequence ID" value="TKX32921.1"/>
    <property type="molecule type" value="Genomic_DNA"/>
</dbReference>
<keyword evidence="1" id="KW-0328">Glycosyltransferase</keyword>
<dbReference type="OrthoDB" id="5329369at2"/>
<dbReference type="Proteomes" id="UP000310353">
    <property type="component" value="Unassembled WGS sequence"/>
</dbReference>
<dbReference type="InterPro" id="IPR051199">
    <property type="entry name" value="LPS_LOS_Heptosyltrfase"/>
</dbReference>